<dbReference type="Proteomes" id="UP001235744">
    <property type="component" value="Chromosome"/>
</dbReference>
<dbReference type="RefSeq" id="WP_306071370.1">
    <property type="nucleotide sequence ID" value="NZ_CP120988.1"/>
</dbReference>
<reference evidence="4 5" key="1">
    <citation type="submission" date="2023-03" db="EMBL/GenBank/DDBJ databases">
        <title>Isolation and description of six Streptomyces strains from soil environments, able to metabolize different microbial glucans.</title>
        <authorList>
            <person name="Widen T."/>
            <person name="Larsbrink J."/>
        </authorList>
    </citation>
    <scope>NUCLEOTIDE SEQUENCE [LARGE SCALE GENOMIC DNA]</scope>
    <source>
        <strain evidence="4 5">Alt2</strain>
    </source>
</reference>
<feature type="compositionally biased region" description="Gly residues" evidence="1">
    <location>
        <begin position="490"/>
        <end position="505"/>
    </location>
</feature>
<keyword evidence="2" id="KW-1133">Transmembrane helix</keyword>
<accession>A0ABY9INI6</accession>
<sequence length="571" mass="57298">MRSTTPRAALRRVAGALAAAGLLAAGSLALSAPARAAGPVMGFGGPAETALHPYPASGGPQRTSVAITVDNPSRDEEHGRFEGEYTVTFDLGGIAGVAEAVFGTEDGADCEITGTTGVCHDTGLAPGTNPLPELRVGAAAGSRDGDSGTIRVTGTADGAAFAPFTTRIVIGGPDLVMERAPLEQEFEPGRTQPFPLAFANHGTRAAEGVVLTLMYTRGIEFTERYENCVYREDGGGQGVPVWTTALCSVEGSYEVGAVYELAEPLMLRATQRAYRDTLVYRIDEAGPGARGAQRAPGARSAPGTAGNVLTLKAVPAVPAVRSSDLDPADNQQEADFSTANTADFAAYGDTASGLPGSTVGADIGFRNEGPAWIGNLRSGDPVATVDFTVPEGASVSAWPGTCRGVTADGQYREQQAGAPRYVCDTSMAVREDAGLALHFDLKIAEAVTGASGKVEVRGARSRDPLLPFDPDRGNNTAALVLNPDDAGDPGAAGGSTSGSSGGGGPTADASAPAASASADATATAAPAGSRAGTGGRLAATGTGAATAAGAAAAALLAGGVLYTAARRRPGH</sequence>
<feature type="compositionally biased region" description="Low complexity" evidence="1">
    <location>
        <begin position="506"/>
        <end position="515"/>
    </location>
</feature>
<feature type="transmembrane region" description="Helical" evidence="2">
    <location>
        <begin position="544"/>
        <end position="565"/>
    </location>
</feature>
<name>A0ABY9INI6_9ACTN</name>
<feature type="signal peptide" evidence="3">
    <location>
        <begin position="1"/>
        <end position="36"/>
    </location>
</feature>
<feature type="compositionally biased region" description="Basic and acidic residues" evidence="1">
    <location>
        <begin position="454"/>
        <end position="463"/>
    </location>
</feature>
<keyword evidence="3" id="KW-0732">Signal</keyword>
<keyword evidence="2" id="KW-0472">Membrane</keyword>
<gene>
    <name evidence="4" type="ORF">P8A19_16220</name>
</gene>
<organism evidence="4 5">
    <name type="scientific">Streptomyces poriferorum</name>
    <dbReference type="NCBI Taxonomy" id="2798799"/>
    <lineage>
        <taxon>Bacteria</taxon>
        <taxon>Bacillati</taxon>
        <taxon>Actinomycetota</taxon>
        <taxon>Actinomycetes</taxon>
        <taxon>Kitasatosporales</taxon>
        <taxon>Streptomycetaceae</taxon>
        <taxon>Streptomyces</taxon>
    </lineage>
</organism>
<proteinExistence type="predicted"/>
<evidence type="ECO:0000313" key="4">
    <source>
        <dbReference type="EMBL" id="WLQ56900.1"/>
    </source>
</evidence>
<protein>
    <submittedName>
        <fullName evidence="4">Peptidase</fullName>
    </submittedName>
</protein>
<evidence type="ECO:0000313" key="5">
    <source>
        <dbReference type="Proteomes" id="UP001235744"/>
    </source>
</evidence>
<keyword evidence="5" id="KW-1185">Reference proteome</keyword>
<keyword evidence="2" id="KW-0812">Transmembrane</keyword>
<feature type="region of interest" description="Disordered" evidence="1">
    <location>
        <begin position="452"/>
        <end position="515"/>
    </location>
</feature>
<evidence type="ECO:0000256" key="3">
    <source>
        <dbReference type="SAM" id="SignalP"/>
    </source>
</evidence>
<evidence type="ECO:0000256" key="2">
    <source>
        <dbReference type="SAM" id="Phobius"/>
    </source>
</evidence>
<dbReference type="EMBL" id="CP120988">
    <property type="protein sequence ID" value="WLQ56900.1"/>
    <property type="molecule type" value="Genomic_DNA"/>
</dbReference>
<feature type="chain" id="PRO_5045190754" evidence="3">
    <location>
        <begin position="37"/>
        <end position="571"/>
    </location>
</feature>
<evidence type="ECO:0000256" key="1">
    <source>
        <dbReference type="SAM" id="MobiDB-lite"/>
    </source>
</evidence>